<evidence type="ECO:0000256" key="2">
    <source>
        <dbReference type="ARBA" id="ARBA00023315"/>
    </source>
</evidence>
<dbReference type="PROSITE" id="PS51186">
    <property type="entry name" value="GNAT"/>
    <property type="match status" value="1"/>
</dbReference>
<dbReference type="InterPro" id="IPR051556">
    <property type="entry name" value="N-term/lysine_N-AcTrnsfr"/>
</dbReference>
<dbReference type="CDD" id="cd04301">
    <property type="entry name" value="NAT_SF"/>
    <property type="match status" value="1"/>
</dbReference>
<keyword evidence="3" id="KW-0963">Cytoplasm</keyword>
<dbReference type="Pfam" id="PF00583">
    <property type="entry name" value="Acetyltransf_1"/>
    <property type="match status" value="1"/>
</dbReference>
<dbReference type="PANTHER" id="PTHR42919:SF8">
    <property type="entry name" value="N-ALPHA-ACETYLTRANSFERASE 50"/>
    <property type="match status" value="1"/>
</dbReference>
<evidence type="ECO:0000313" key="5">
    <source>
        <dbReference type="EMBL" id="KRN50827.1"/>
    </source>
</evidence>
<protein>
    <recommendedName>
        <fullName evidence="3">[Ribosomal protein bS18]-alanine N-acetyltransferase</fullName>
        <ecNumber evidence="3">2.3.1.266</ecNumber>
    </recommendedName>
</protein>
<dbReference type="RefSeq" id="WP_031588532.1">
    <property type="nucleotide sequence ID" value="NZ_JNKN01000001.1"/>
</dbReference>
<dbReference type="GO" id="GO:0005737">
    <property type="term" value="C:cytoplasm"/>
    <property type="evidence" value="ECO:0007669"/>
    <property type="project" value="UniProtKB-SubCell"/>
</dbReference>
<keyword evidence="1" id="KW-0808">Transferase</keyword>
<dbReference type="InterPro" id="IPR006464">
    <property type="entry name" value="AcTrfase_RimI/Ard1"/>
</dbReference>
<proteinExistence type="inferred from homology"/>
<dbReference type="SUPFAM" id="SSF55729">
    <property type="entry name" value="Acyl-CoA N-acyltransferases (Nat)"/>
    <property type="match status" value="1"/>
</dbReference>
<comment type="function">
    <text evidence="3">Acetylates the N-terminal alanine of ribosomal protein bS18.</text>
</comment>
<organism evidence="5 6">
    <name type="scientific">Kandleria vitulina DSM 20405</name>
    <dbReference type="NCBI Taxonomy" id="1410657"/>
    <lineage>
        <taxon>Bacteria</taxon>
        <taxon>Bacillati</taxon>
        <taxon>Bacillota</taxon>
        <taxon>Erysipelotrichia</taxon>
        <taxon>Erysipelotrichales</taxon>
        <taxon>Coprobacillaceae</taxon>
        <taxon>Kandleria</taxon>
    </lineage>
</organism>
<dbReference type="GO" id="GO:0008999">
    <property type="term" value="F:protein-N-terminal-alanine acetyltransferase activity"/>
    <property type="evidence" value="ECO:0007669"/>
    <property type="project" value="UniProtKB-EC"/>
</dbReference>
<dbReference type="InterPro" id="IPR016181">
    <property type="entry name" value="Acyl_CoA_acyltransferase"/>
</dbReference>
<comment type="similarity">
    <text evidence="3">Belongs to the acetyltransferase family. RimI subfamily.</text>
</comment>
<accession>A0A0R2HEB6</accession>
<feature type="domain" description="N-acetyltransferase" evidence="4">
    <location>
        <begin position="1"/>
        <end position="146"/>
    </location>
</feature>
<evidence type="ECO:0000259" key="4">
    <source>
        <dbReference type="PROSITE" id="PS51186"/>
    </source>
</evidence>
<reference evidence="5 6" key="1">
    <citation type="journal article" date="2015" name="Genome Announc.">
        <title>Expanding the biotechnology potential of lactobacilli through comparative genomics of 213 strains and associated genera.</title>
        <authorList>
            <person name="Sun Z."/>
            <person name="Harris H.M."/>
            <person name="McCann A."/>
            <person name="Guo C."/>
            <person name="Argimon S."/>
            <person name="Zhang W."/>
            <person name="Yang X."/>
            <person name="Jeffery I.B."/>
            <person name="Cooney J.C."/>
            <person name="Kagawa T.F."/>
            <person name="Liu W."/>
            <person name="Song Y."/>
            <person name="Salvetti E."/>
            <person name="Wrobel A."/>
            <person name="Rasinkangas P."/>
            <person name="Parkhill J."/>
            <person name="Rea M.C."/>
            <person name="O'Sullivan O."/>
            <person name="Ritari J."/>
            <person name="Douillard F.P."/>
            <person name="Paul Ross R."/>
            <person name="Yang R."/>
            <person name="Briner A.E."/>
            <person name="Felis G.E."/>
            <person name="de Vos W.M."/>
            <person name="Barrangou R."/>
            <person name="Klaenhammer T.R."/>
            <person name="Caufield P.W."/>
            <person name="Cui Y."/>
            <person name="Zhang H."/>
            <person name="O'Toole P.W."/>
        </authorList>
    </citation>
    <scope>NUCLEOTIDE SEQUENCE [LARGE SCALE GENOMIC DNA]</scope>
    <source>
        <strain evidence="5 6">DSM 20405</strain>
    </source>
</reference>
<comment type="caution">
    <text evidence="5">The sequence shown here is derived from an EMBL/GenBank/DDBJ whole genome shotgun (WGS) entry which is preliminary data.</text>
</comment>
<evidence type="ECO:0000313" key="6">
    <source>
        <dbReference type="Proteomes" id="UP000051841"/>
    </source>
</evidence>
<dbReference type="PANTHER" id="PTHR42919">
    <property type="entry name" value="N-ALPHA-ACETYLTRANSFERASE"/>
    <property type="match status" value="1"/>
</dbReference>
<evidence type="ECO:0000256" key="1">
    <source>
        <dbReference type="ARBA" id="ARBA00022679"/>
    </source>
</evidence>
<comment type="catalytic activity">
    <reaction evidence="3">
        <text>N-terminal L-alanyl-[ribosomal protein bS18] + acetyl-CoA = N-terminal N(alpha)-acetyl-L-alanyl-[ribosomal protein bS18] + CoA + H(+)</text>
        <dbReference type="Rhea" id="RHEA:43756"/>
        <dbReference type="Rhea" id="RHEA-COMP:10676"/>
        <dbReference type="Rhea" id="RHEA-COMP:10677"/>
        <dbReference type="ChEBI" id="CHEBI:15378"/>
        <dbReference type="ChEBI" id="CHEBI:57287"/>
        <dbReference type="ChEBI" id="CHEBI:57288"/>
        <dbReference type="ChEBI" id="CHEBI:64718"/>
        <dbReference type="ChEBI" id="CHEBI:83683"/>
        <dbReference type="EC" id="2.3.1.266"/>
    </reaction>
</comment>
<dbReference type="AlphaFoldDB" id="A0A0R2HEB6"/>
<dbReference type="InterPro" id="IPR000182">
    <property type="entry name" value="GNAT_dom"/>
</dbReference>
<keyword evidence="2" id="KW-0012">Acyltransferase</keyword>
<name>A0A0R2HEB6_9FIRM</name>
<dbReference type="PATRIC" id="fig|1410657.5.peg.1695"/>
<dbReference type="NCBIfam" id="TIGR01575">
    <property type="entry name" value="rimI"/>
    <property type="match status" value="1"/>
</dbReference>
<keyword evidence="6" id="KW-1185">Reference proteome</keyword>
<sequence>MHIRAMKVDDLASVMKLEEELFPHSSWKKEDYLREIENNGFAHYFVLEDKEIIGYIGMWFVYEQATVTTIGISKKRQGEHLSKKLLGYALMRAALHGCEKCDLEVRVSNKVAIGLYKSFGFEEKAIRKNYYVDNHEDAYLMIKERLDDYGNDFSY</sequence>
<dbReference type="Gene3D" id="3.40.630.30">
    <property type="match status" value="1"/>
</dbReference>
<gene>
    <name evidence="5" type="ORF">IV49_GL001643</name>
</gene>
<comment type="subcellular location">
    <subcellularLocation>
        <location evidence="3">Cytoplasm</location>
    </subcellularLocation>
</comment>
<dbReference type="EMBL" id="JQBL01000005">
    <property type="protein sequence ID" value="KRN50827.1"/>
    <property type="molecule type" value="Genomic_DNA"/>
</dbReference>
<evidence type="ECO:0000256" key="3">
    <source>
        <dbReference type="RuleBase" id="RU363094"/>
    </source>
</evidence>
<dbReference type="Proteomes" id="UP000051841">
    <property type="component" value="Unassembled WGS sequence"/>
</dbReference>
<dbReference type="EC" id="2.3.1.266" evidence="3"/>